<feature type="region of interest" description="Disordered" evidence="8">
    <location>
        <begin position="1"/>
        <end position="30"/>
    </location>
</feature>
<feature type="region of interest" description="Disordered" evidence="8">
    <location>
        <begin position="518"/>
        <end position="547"/>
    </location>
</feature>
<gene>
    <name evidence="9" type="ORF">EX30DRAFT_361644</name>
</gene>
<keyword evidence="10" id="KW-1185">Reference proteome</keyword>
<feature type="compositionally biased region" description="Low complexity" evidence="8">
    <location>
        <begin position="18"/>
        <end position="30"/>
    </location>
</feature>
<evidence type="ECO:0000256" key="6">
    <source>
        <dbReference type="ARBA" id="ARBA00023242"/>
    </source>
</evidence>
<dbReference type="Pfam" id="PF09494">
    <property type="entry name" value="Slx4"/>
    <property type="match status" value="1"/>
</dbReference>
<evidence type="ECO:0000256" key="4">
    <source>
        <dbReference type="ARBA" id="ARBA00023172"/>
    </source>
</evidence>
<feature type="compositionally biased region" description="Pro residues" evidence="8">
    <location>
        <begin position="169"/>
        <end position="180"/>
    </location>
</feature>
<name>A0A4S2N2Z5_9PEZI</name>
<dbReference type="CDD" id="cd22999">
    <property type="entry name" value="SAP_SLX4"/>
    <property type="match status" value="1"/>
</dbReference>
<sequence length="640" mass="69596">MAEIQDTPCTPSPPLRPLSPLSQLLSSATSLPSPNQLFASCFAKKNRKSASTTAPVTNSGLEKDIWDLPDDGEGEELVPRPGNAVNPKKPTARKKKASTTTGDGQNTAKPRRKATMTRKKKAAKAGDDDGGSCSKYFTKQSKPGKSSSSSDSKKKSETVGGEKIVTEPESPPRGVPPPPRLNWTPVKDTVKTIDLCSSSPELGESFSEQIGKLKCSRESSSTTFEFDKPEAFQMGSTTKRSLETIHLPNAHRAQAKPPRKPFTSPPKKKRKSSEGVPVTLLSPTSAQARIAEQEFVFGTSSQLEKEVLSINEEKSASVTTVVGGSLRMSRLRAATYEVKPSGMGLWDEGKEMSPDLLVMAEAPPLPFNEPEPELWLDTVDAKAKEAAPSSPKLTTMNQFLQASSASIATPEPTLSPTMEFTISSSSTNNPTKRPTSRQKSPSISSTNSAITTTVSKPPIHKTQSAAKPDTPSMPDYSTYTIAQLQEQISKYGMKKMSKSAMVKQLEIFWHALNQPTAQLRPHDPEATDDLHRPPSRSKRATSAAPRAKKSIPFDTTFITKAIRMAADMPNAGSSFYHHILMYDPIILEDLTEWLNKEGLVAAGAEAGAELKVQDVKEWCDENSVCALPRETQRGLERTRF</sequence>
<feature type="compositionally biased region" description="Acidic residues" evidence="8">
    <location>
        <begin position="67"/>
        <end position="76"/>
    </location>
</feature>
<dbReference type="STRING" id="341454.A0A4S2N2Z5"/>
<feature type="region of interest" description="Disordered" evidence="8">
    <location>
        <begin position="409"/>
        <end position="474"/>
    </location>
</feature>
<keyword evidence="4" id="KW-0233">DNA recombination</keyword>
<keyword evidence="5" id="KW-0234">DNA repair</keyword>
<proteinExistence type="inferred from homology"/>
<reference evidence="9 10" key="1">
    <citation type="submission" date="2019-04" db="EMBL/GenBank/DDBJ databases">
        <title>Comparative genomics and transcriptomics to analyze fruiting body development in filamentous ascomycetes.</title>
        <authorList>
            <consortium name="DOE Joint Genome Institute"/>
            <person name="Lutkenhaus R."/>
            <person name="Traeger S."/>
            <person name="Breuer J."/>
            <person name="Kuo A."/>
            <person name="Lipzen A."/>
            <person name="Pangilinan J."/>
            <person name="Dilworth D."/>
            <person name="Sandor L."/>
            <person name="Poggeler S."/>
            <person name="Barry K."/>
            <person name="Grigoriev I.V."/>
            <person name="Nowrousian M."/>
        </authorList>
    </citation>
    <scope>NUCLEOTIDE SEQUENCE [LARGE SCALE GENOMIC DNA]</scope>
    <source>
        <strain evidence="9 10">CBS 389.68</strain>
    </source>
</reference>
<dbReference type="GO" id="GO:0033557">
    <property type="term" value="C:Slx1-Slx4 complex"/>
    <property type="evidence" value="ECO:0007669"/>
    <property type="project" value="InterPro"/>
</dbReference>
<accession>A0A4S2N2Z5</accession>
<dbReference type="InterPro" id="IPR018574">
    <property type="entry name" value="Structure-sp_endonuc_su_Slx4"/>
</dbReference>
<dbReference type="GO" id="GO:0006260">
    <property type="term" value="P:DNA replication"/>
    <property type="evidence" value="ECO:0007669"/>
    <property type="project" value="InterPro"/>
</dbReference>
<evidence type="ECO:0000256" key="2">
    <source>
        <dbReference type="ARBA" id="ARBA00006661"/>
    </source>
</evidence>
<feature type="region of interest" description="Disordered" evidence="8">
    <location>
        <begin position="45"/>
        <end position="186"/>
    </location>
</feature>
<evidence type="ECO:0000313" key="10">
    <source>
        <dbReference type="Proteomes" id="UP000298138"/>
    </source>
</evidence>
<dbReference type="GO" id="GO:0006310">
    <property type="term" value="P:DNA recombination"/>
    <property type="evidence" value="ECO:0007669"/>
    <property type="project" value="UniProtKB-KW"/>
</dbReference>
<evidence type="ECO:0000256" key="7">
    <source>
        <dbReference type="ARBA" id="ARBA00029496"/>
    </source>
</evidence>
<dbReference type="InParanoid" id="A0A4S2N2Z5"/>
<feature type="compositionally biased region" description="Basic residues" evidence="8">
    <location>
        <begin position="109"/>
        <end position="123"/>
    </location>
</feature>
<dbReference type="EMBL" id="ML220113">
    <property type="protein sequence ID" value="TGZ83592.1"/>
    <property type="molecule type" value="Genomic_DNA"/>
</dbReference>
<comment type="similarity">
    <text evidence="2">Belongs to the SLX4 family.</text>
</comment>
<evidence type="ECO:0000256" key="8">
    <source>
        <dbReference type="SAM" id="MobiDB-lite"/>
    </source>
</evidence>
<comment type="subcellular location">
    <subcellularLocation>
        <location evidence="1">Nucleus</location>
    </subcellularLocation>
</comment>
<dbReference type="AlphaFoldDB" id="A0A4S2N2Z5"/>
<dbReference type="GO" id="GO:0006281">
    <property type="term" value="P:DNA repair"/>
    <property type="evidence" value="ECO:0007669"/>
    <property type="project" value="UniProtKB-KW"/>
</dbReference>
<dbReference type="Proteomes" id="UP000298138">
    <property type="component" value="Unassembled WGS sequence"/>
</dbReference>
<keyword evidence="6" id="KW-0539">Nucleus</keyword>
<feature type="compositionally biased region" description="Low complexity" evidence="8">
    <location>
        <begin position="440"/>
        <end position="455"/>
    </location>
</feature>
<evidence type="ECO:0000256" key="5">
    <source>
        <dbReference type="ARBA" id="ARBA00023204"/>
    </source>
</evidence>
<protein>
    <recommendedName>
        <fullName evidence="7">Structure-specific endonuclease subunit SLX4</fullName>
    </recommendedName>
</protein>
<feature type="compositionally biased region" description="Basic and acidic residues" evidence="8">
    <location>
        <begin position="520"/>
        <end position="532"/>
    </location>
</feature>
<feature type="compositionally biased region" description="Low complexity" evidence="8">
    <location>
        <begin position="139"/>
        <end position="150"/>
    </location>
</feature>
<feature type="compositionally biased region" description="Polar residues" evidence="8">
    <location>
        <begin position="409"/>
        <end position="439"/>
    </location>
</feature>
<feature type="region of interest" description="Disordered" evidence="8">
    <location>
        <begin position="226"/>
        <end position="280"/>
    </location>
</feature>
<evidence type="ECO:0000256" key="3">
    <source>
        <dbReference type="ARBA" id="ARBA00022763"/>
    </source>
</evidence>
<dbReference type="OrthoDB" id="5349119at2759"/>
<feature type="compositionally biased region" description="Polar residues" evidence="8">
    <location>
        <begin position="49"/>
        <end position="60"/>
    </location>
</feature>
<keyword evidence="3" id="KW-0227">DNA damage</keyword>
<evidence type="ECO:0000256" key="1">
    <source>
        <dbReference type="ARBA" id="ARBA00004123"/>
    </source>
</evidence>
<organism evidence="9 10">
    <name type="scientific">Ascodesmis nigricans</name>
    <dbReference type="NCBI Taxonomy" id="341454"/>
    <lineage>
        <taxon>Eukaryota</taxon>
        <taxon>Fungi</taxon>
        <taxon>Dikarya</taxon>
        <taxon>Ascomycota</taxon>
        <taxon>Pezizomycotina</taxon>
        <taxon>Pezizomycetes</taxon>
        <taxon>Pezizales</taxon>
        <taxon>Ascodesmidaceae</taxon>
        <taxon>Ascodesmis</taxon>
    </lineage>
</organism>
<evidence type="ECO:0000313" key="9">
    <source>
        <dbReference type="EMBL" id="TGZ83592.1"/>
    </source>
</evidence>